<accession>K1XWN9</accession>
<proteinExistence type="predicted"/>
<dbReference type="OrthoDB" id="2386090at2759"/>
<organism evidence="2 3">
    <name type="scientific">Marssonina brunnea f. sp. multigermtubi (strain MB_m1)</name>
    <name type="common">Marssonina leaf spot fungus</name>
    <dbReference type="NCBI Taxonomy" id="1072389"/>
    <lineage>
        <taxon>Eukaryota</taxon>
        <taxon>Fungi</taxon>
        <taxon>Dikarya</taxon>
        <taxon>Ascomycota</taxon>
        <taxon>Pezizomycotina</taxon>
        <taxon>Leotiomycetes</taxon>
        <taxon>Helotiales</taxon>
        <taxon>Drepanopezizaceae</taxon>
        <taxon>Drepanopeziza</taxon>
    </lineage>
</organism>
<feature type="transmembrane region" description="Helical" evidence="1">
    <location>
        <begin position="104"/>
        <end position="132"/>
    </location>
</feature>
<dbReference type="AlphaFoldDB" id="K1XWN9"/>
<sequence length="241" mass="27051">MLLLVQNPASRRSLLGIPRARVIPYPLFSKTRLRVCCRLSSTSTTPAPKVPIGKKFPERLLIYHAGTPRTVFLGCTKVTTIFLCIFFCTVMAPTHFHGEESNWVAAGVMLSGLVPVSYVAYTSAPFVTYIHLRLPAFARQSQQMLLRYSKSLPKNAEIDITTMNFVGKPRVARVKLADLYPVRRRWGFANYARDTQAIDARRPWYLGKAVALFGVHNEKSGVMDGQVWDHVAAAIAKNKRN</sequence>
<protein>
    <submittedName>
        <fullName evidence="2">Uncharacterized protein</fullName>
    </submittedName>
</protein>
<evidence type="ECO:0000256" key="1">
    <source>
        <dbReference type="SAM" id="Phobius"/>
    </source>
</evidence>
<dbReference type="HOGENOM" id="CLU_079418_1_0_1"/>
<evidence type="ECO:0000313" key="3">
    <source>
        <dbReference type="Proteomes" id="UP000006753"/>
    </source>
</evidence>
<dbReference type="EMBL" id="JH921437">
    <property type="protein sequence ID" value="EKD17134.1"/>
    <property type="molecule type" value="Genomic_DNA"/>
</dbReference>
<dbReference type="eggNOG" id="ENOG502SB6P">
    <property type="taxonomic scope" value="Eukaryota"/>
</dbReference>
<feature type="transmembrane region" description="Helical" evidence="1">
    <location>
        <begin position="71"/>
        <end position="92"/>
    </location>
</feature>
<dbReference type="GeneID" id="18760646"/>
<keyword evidence="1" id="KW-0472">Membrane</keyword>
<dbReference type="RefSeq" id="XP_007292600.1">
    <property type="nucleotide sequence ID" value="XM_007292538.1"/>
</dbReference>
<keyword evidence="3" id="KW-1185">Reference proteome</keyword>
<dbReference type="InParanoid" id="K1XWN9"/>
<gene>
    <name evidence="2" type="ORF">MBM_04711</name>
</gene>
<keyword evidence="1" id="KW-1133">Transmembrane helix</keyword>
<keyword evidence="1" id="KW-0812">Transmembrane</keyword>
<name>K1XWN9_MARBU</name>
<dbReference type="KEGG" id="mbe:MBM_04711"/>
<dbReference type="Proteomes" id="UP000006753">
    <property type="component" value="Unassembled WGS sequence"/>
</dbReference>
<evidence type="ECO:0000313" key="2">
    <source>
        <dbReference type="EMBL" id="EKD17134.1"/>
    </source>
</evidence>
<reference evidence="2 3" key="1">
    <citation type="journal article" date="2012" name="BMC Genomics">
        <title>Sequencing the genome of Marssonina brunnea reveals fungus-poplar co-evolution.</title>
        <authorList>
            <person name="Zhu S."/>
            <person name="Cao Y.-Z."/>
            <person name="Jiang C."/>
            <person name="Tan B.-Y."/>
            <person name="Wang Z."/>
            <person name="Feng S."/>
            <person name="Zhang L."/>
            <person name="Su X.-H."/>
            <person name="Brejova B."/>
            <person name="Vinar T."/>
            <person name="Xu M."/>
            <person name="Wang M.-X."/>
            <person name="Zhang S.-G."/>
            <person name="Huang M.-R."/>
            <person name="Wu R."/>
            <person name="Zhou Y."/>
        </authorList>
    </citation>
    <scope>NUCLEOTIDE SEQUENCE [LARGE SCALE GENOMIC DNA]</scope>
    <source>
        <strain evidence="2 3">MB_m1</strain>
    </source>
</reference>
<dbReference type="OMA" id="PMLFVSY"/>